<name>A0A175W2I1_9PEZI</name>
<evidence type="ECO:0000259" key="5">
    <source>
        <dbReference type="Pfam" id="PF17667"/>
    </source>
</evidence>
<dbReference type="EC" id="2.7.11.1" evidence="1"/>
<sequence length="801" mass="89862">MPQDAPLPLSSPLHIESMPSAMANQPRSKIIKDNPIGNGLDAFRASFNTVCVDRTISRIPDALGQLDQEELRKLIRTFLRAAQNLPAADLLPARIYRGTPRDTLRDDLLRFELSLRSDDFDLDRIKPLLNAALADHLDDALIWDRVYDAVTESTPPPRPIASSLQQTPWLRNTGSFANSSEHREHVDNVLREELGPMYVDLRDFHKMYFGDVPNLETASKTFFKDCLEGSNPLFGDGWMGWPGEAKQDDVLSWFADFTEKLAAFAESYNSAPAYKRRPLAKPNAPIDGSVGKRKIDIGFVNDPSAGKNSRCDWTQILVPGELKSNPAADRPSEARLDLGRYAREVLAAQDTRRFVLGFTLCGSLMRVWVFDRLGGIASEQFDINKDGLRFVSTILGFLWMSEEELGFDPTIITAKGQRFIEIEREGITERLILDGLMKRARCIAGRATTCWKAHREEDPYTLFVVKDSWQYRERDDEGSLLLEATSKGAVHVARYYHHETVRVRNADDDVQNNVRKGLDITKATNYRQNRSRLSPSTSTAGLSRGGRSSSIAGAKRSSDQTGAPLPPSKRPCSTSPTKAGSDAPPNRVHRRVILSDYGIPIYKASSREALLAAMADCIEGHESLRRKAGLLHRDISIGNLMVSKDNRGFLIDLDLAIKEQRVSASGAKGKTGTRAFMAIGALLGEQHSFMHDLESFFWVLFWICIHCNGPGEGKVVAEFEKWNYADTEELAKLKLGTVSDEDIFRRTMEEFFTKYYRPLVPWVNKLRKVVFPGGGRWKREDSGLYTQMREILEEAGKAVAD</sequence>
<feature type="region of interest" description="Disordered" evidence="4">
    <location>
        <begin position="519"/>
        <end position="587"/>
    </location>
</feature>
<keyword evidence="6" id="KW-0418">Kinase</keyword>
<keyword evidence="6" id="KW-0808">Transferase</keyword>
<feature type="compositionally biased region" description="Low complexity" evidence="4">
    <location>
        <begin position="536"/>
        <end position="555"/>
    </location>
</feature>
<dbReference type="Pfam" id="PF17667">
    <property type="entry name" value="Pkinase_fungal"/>
    <property type="match status" value="1"/>
</dbReference>
<comment type="catalytic activity">
    <reaction evidence="3">
        <text>L-seryl-[protein] + ATP = O-phospho-L-seryl-[protein] + ADP + H(+)</text>
        <dbReference type="Rhea" id="RHEA:17989"/>
        <dbReference type="Rhea" id="RHEA-COMP:9863"/>
        <dbReference type="Rhea" id="RHEA-COMP:11604"/>
        <dbReference type="ChEBI" id="CHEBI:15378"/>
        <dbReference type="ChEBI" id="CHEBI:29999"/>
        <dbReference type="ChEBI" id="CHEBI:30616"/>
        <dbReference type="ChEBI" id="CHEBI:83421"/>
        <dbReference type="ChEBI" id="CHEBI:456216"/>
        <dbReference type="EC" id="2.7.11.1"/>
    </reaction>
</comment>
<feature type="compositionally biased region" description="Polar residues" evidence="4">
    <location>
        <begin position="522"/>
        <end position="535"/>
    </location>
</feature>
<dbReference type="InterPro" id="IPR040976">
    <property type="entry name" value="Pkinase_fungal"/>
</dbReference>
<dbReference type="STRING" id="100816.A0A175W2I1"/>
<dbReference type="InterPro" id="IPR008266">
    <property type="entry name" value="Tyr_kinase_AS"/>
</dbReference>
<evidence type="ECO:0000256" key="4">
    <source>
        <dbReference type="SAM" id="MobiDB-lite"/>
    </source>
</evidence>
<evidence type="ECO:0000256" key="2">
    <source>
        <dbReference type="ARBA" id="ARBA00047899"/>
    </source>
</evidence>
<dbReference type="PANTHER" id="PTHR38248:SF2">
    <property type="entry name" value="FUNK1 11"/>
    <property type="match status" value="1"/>
</dbReference>
<keyword evidence="7" id="KW-1185">Reference proteome</keyword>
<dbReference type="Proteomes" id="UP000078237">
    <property type="component" value="Unassembled WGS sequence"/>
</dbReference>
<reference evidence="6 7" key="1">
    <citation type="journal article" date="2016" name="Genome Announc.">
        <title>Genome Sequence of Madurella mycetomatis mm55, Isolated from a Human Mycetoma Case in Sudan.</title>
        <authorList>
            <person name="Smit S."/>
            <person name="Derks M.F."/>
            <person name="Bervoets S."/>
            <person name="Fahal A."/>
            <person name="van Leeuwen W."/>
            <person name="van Belkum A."/>
            <person name="van de Sande W.W."/>
        </authorList>
    </citation>
    <scope>NUCLEOTIDE SEQUENCE [LARGE SCALE GENOMIC DNA]</scope>
    <source>
        <strain evidence="7">mm55</strain>
    </source>
</reference>
<dbReference type="InterPro" id="IPR011009">
    <property type="entry name" value="Kinase-like_dom_sf"/>
</dbReference>
<comment type="caution">
    <text evidence="6">The sequence shown here is derived from an EMBL/GenBank/DDBJ whole genome shotgun (WGS) entry which is preliminary data.</text>
</comment>
<organism evidence="6 7">
    <name type="scientific">Madurella mycetomatis</name>
    <dbReference type="NCBI Taxonomy" id="100816"/>
    <lineage>
        <taxon>Eukaryota</taxon>
        <taxon>Fungi</taxon>
        <taxon>Dikarya</taxon>
        <taxon>Ascomycota</taxon>
        <taxon>Pezizomycotina</taxon>
        <taxon>Sordariomycetes</taxon>
        <taxon>Sordariomycetidae</taxon>
        <taxon>Sordariales</taxon>
        <taxon>Sordariales incertae sedis</taxon>
        <taxon>Madurella</taxon>
    </lineage>
</organism>
<dbReference type="PANTHER" id="PTHR38248">
    <property type="entry name" value="FUNK1 6"/>
    <property type="match status" value="1"/>
</dbReference>
<dbReference type="PROSITE" id="PS00109">
    <property type="entry name" value="PROTEIN_KINASE_TYR"/>
    <property type="match status" value="1"/>
</dbReference>
<dbReference type="VEuPathDB" id="FungiDB:MMYC01_206708"/>
<proteinExistence type="predicted"/>
<dbReference type="Gene3D" id="1.10.510.10">
    <property type="entry name" value="Transferase(Phosphotransferase) domain 1"/>
    <property type="match status" value="1"/>
</dbReference>
<dbReference type="SUPFAM" id="SSF56112">
    <property type="entry name" value="Protein kinase-like (PK-like)"/>
    <property type="match status" value="1"/>
</dbReference>
<dbReference type="AlphaFoldDB" id="A0A175W2I1"/>
<dbReference type="EMBL" id="LCTW02000147">
    <property type="protein sequence ID" value="KXX77765.1"/>
    <property type="molecule type" value="Genomic_DNA"/>
</dbReference>
<feature type="domain" description="Fungal-type protein kinase" evidence="5">
    <location>
        <begin position="294"/>
        <end position="704"/>
    </location>
</feature>
<accession>A0A175W2I1</accession>
<evidence type="ECO:0000256" key="3">
    <source>
        <dbReference type="ARBA" id="ARBA00048679"/>
    </source>
</evidence>
<dbReference type="GO" id="GO:0004674">
    <property type="term" value="F:protein serine/threonine kinase activity"/>
    <property type="evidence" value="ECO:0007669"/>
    <property type="project" value="UniProtKB-EC"/>
</dbReference>
<gene>
    <name evidence="6" type="ORF">MMYC01_206708</name>
</gene>
<evidence type="ECO:0000313" key="7">
    <source>
        <dbReference type="Proteomes" id="UP000078237"/>
    </source>
</evidence>
<comment type="catalytic activity">
    <reaction evidence="2">
        <text>L-threonyl-[protein] + ATP = O-phospho-L-threonyl-[protein] + ADP + H(+)</text>
        <dbReference type="Rhea" id="RHEA:46608"/>
        <dbReference type="Rhea" id="RHEA-COMP:11060"/>
        <dbReference type="Rhea" id="RHEA-COMP:11605"/>
        <dbReference type="ChEBI" id="CHEBI:15378"/>
        <dbReference type="ChEBI" id="CHEBI:30013"/>
        <dbReference type="ChEBI" id="CHEBI:30616"/>
        <dbReference type="ChEBI" id="CHEBI:61977"/>
        <dbReference type="ChEBI" id="CHEBI:456216"/>
        <dbReference type="EC" id="2.7.11.1"/>
    </reaction>
</comment>
<evidence type="ECO:0000256" key="1">
    <source>
        <dbReference type="ARBA" id="ARBA00012513"/>
    </source>
</evidence>
<protein>
    <recommendedName>
        <fullName evidence="1">non-specific serine/threonine protein kinase</fullName>
        <ecNumber evidence="1">2.7.11.1</ecNumber>
    </recommendedName>
</protein>
<evidence type="ECO:0000313" key="6">
    <source>
        <dbReference type="EMBL" id="KXX77765.1"/>
    </source>
</evidence>
<dbReference type="OrthoDB" id="5584477at2759"/>